<feature type="compositionally biased region" description="Low complexity" evidence="2">
    <location>
        <begin position="786"/>
        <end position="795"/>
    </location>
</feature>
<protein>
    <recommendedName>
        <fullName evidence="7">DUF3715 domain-containing protein</fullName>
    </recommendedName>
</protein>
<feature type="region of interest" description="Disordered" evidence="2">
    <location>
        <begin position="875"/>
        <end position="935"/>
    </location>
</feature>
<evidence type="ECO:0008006" key="7">
    <source>
        <dbReference type="Google" id="ProtNLM"/>
    </source>
</evidence>
<comment type="caution">
    <text evidence="5">The sequence shown here is derived from an EMBL/GenBank/DDBJ whole genome shotgun (WGS) entry which is preliminary data.</text>
</comment>
<dbReference type="InterPro" id="IPR022188">
    <property type="entry name" value="TASOR_DUF3715"/>
</dbReference>
<feature type="compositionally biased region" description="Polar residues" evidence="2">
    <location>
        <begin position="1298"/>
        <end position="1312"/>
    </location>
</feature>
<sequence length="1604" mass="174943">MNFVIPKKKRVVEKPTVDVSSLEPKATIEDAAKDSPKFNTVKHIVLESVSDRQVTQFMHVEKVQLIKNPLLEFRYNQFKSALRSSGQSDAEGYGFLLIGFDDEDWMHICNNGYSVGTDFYGDLGLITRGVYVYRHVDLVTPSLFYKGEIMRVMVFRTLRGKSNAVGLGSTELEPTMDCSSHVAASDHIPAAKKSRQQLHRQSAVYHYEYKKDMTVADVPSGVLPYAVVDLRFDISERNQHSSILPTLGYVNDLLYFYPVYEGHLSICSAVFGKATLNTVFEDSCKPHGLDESLAFTKLLKWADAYDVRGLPQLMAPETWGLIAKQREVCVKNHNERSEKWKVRYVSHFVWMCNDPLFATTVNAMRVEQCAAIAYSIDATTYVAFPSSQFSNIFGLPWLQSPSLHVLVIHANPLFYADSNDVNCFSEETEITSKIPLGTAILDGDDVAICNSFDSQDRMKISQFTQPESRASAVGLPFTESPSPCNENSTKAVEASQSACLDTNDEEFTPLPPVPLPEFAGKSCLRNKPPQVFVEQPPLIGKSVPPPAPGAARNAVVGGALPVRKTRIRWSDSVVDNENKCGKKLSNDRDEAVKAGLHGRLPPKDLLTRKQPLTTAEQTGPQLTLNAPILASNPTPSTAVNKHKDLFQGVFNTIAKGGSADVDTADKGVESVPLVEQAPESTKSTSIPRRLGATKNCIITSLPLPLLSRNTDNCSRDPGVSSSASTGNSQSSEDELTVCDMEIESGSEGTPTPPTIKASPERTDEAVDFIDDHDADYDAQFMCDTTTSMDSQTSSCPSTASTTFGEEFTTATPNSKATSDQSESSTDNGLSSKDQKLNSVEPTSEPDAPASPPPTSVSEMPENVIRLLELLRANQPKPQCQDTDLRKLPPTSANAALKPNESGGQRRSRFDQPPPELKDPAGYVPKPVPTASIGFVGNVPALGASVMDTDLRSAPPATLAFSIKKTVTAPALNPPAPLVFGDDEDDDSDRPEDHQSKQKSERKDRFDKKDRDERKDRDDRRDRDDRIKRWDRPNNTPKPVPLPIPVEVPAPFPPQALGPSKEKPSENTKLFHILAGARLLQSQRDKKGAEYDTTGASAKAESPRNVPQARVEEPSLSSMRQPLNASTIIPTTLQSTSVSVANTSAPQNLPSRPNASVLGTAFGLSNDVIQQLLKRSTLSAGPPEKSTAQPPQVSMPDAPASPDPEWPDSPDAPASPDPEERGSCESSNKPKAQSEIPLDCWQPSEDKRTEPLGTGIITVRTPRKPKRPKDHDGAIANASGTDTVMDSWIKALEHKGDAASTSKRGKNNSSSRPSVDDEEEEGEILSDDEPQASAQPITVIGSASHNIHAAIIKQPEKSNPEVSRPPTLASTVRSVGEPAISGAGPGYFPGQPFAQLGQRRGFPPSGQATSFGNPQWPSYAPIHHPLQGSGFQSGVPRQEAPAITVIVPDFMMFNRAAMTRMDPAGFESFCERLKVVQTQENRIVSLQFHERLLNYVREMMQSLAGSETGNAFQMYYSVILKYKNLGIVHFMERHSCDDSDVCTAQIINCFTALRKNYYPSTVFIYMSNMSPGSSTGIALSSMGVRVMPPTSVMRSFGLDSPRQSF</sequence>
<feature type="region of interest" description="Disordered" evidence="2">
    <location>
        <begin position="1175"/>
        <end position="1332"/>
    </location>
</feature>
<dbReference type="GO" id="GO:0045814">
    <property type="term" value="P:negative regulation of gene expression, epigenetic"/>
    <property type="evidence" value="ECO:0007669"/>
    <property type="project" value="InterPro"/>
</dbReference>
<feature type="compositionally biased region" description="Low complexity" evidence="2">
    <location>
        <begin position="720"/>
        <end position="730"/>
    </location>
</feature>
<dbReference type="GO" id="GO:0005654">
    <property type="term" value="C:nucleoplasm"/>
    <property type="evidence" value="ECO:0007669"/>
    <property type="project" value="TreeGrafter"/>
</dbReference>
<feature type="region of interest" description="Disordered" evidence="2">
    <location>
        <begin position="707"/>
        <end position="734"/>
    </location>
</feature>
<feature type="region of interest" description="Disordered" evidence="2">
    <location>
        <begin position="786"/>
        <end position="861"/>
    </location>
</feature>
<dbReference type="InterPro" id="IPR056242">
    <property type="entry name" value="PIN_TASOR"/>
</dbReference>
<name>A0AAN8EYU7_TRICO</name>
<feature type="region of interest" description="Disordered" evidence="2">
    <location>
        <begin position="964"/>
        <end position="1065"/>
    </location>
</feature>
<feature type="compositionally biased region" description="Polar residues" evidence="2">
    <location>
        <begin position="1405"/>
        <end position="1415"/>
    </location>
</feature>
<gene>
    <name evidence="5" type="ORF">GCK32_000203</name>
</gene>
<feature type="compositionally biased region" description="Polar residues" evidence="2">
    <location>
        <begin position="796"/>
        <end position="841"/>
    </location>
</feature>
<proteinExistence type="inferred from homology"/>
<evidence type="ECO:0000259" key="3">
    <source>
        <dbReference type="Pfam" id="PF12509"/>
    </source>
</evidence>
<comment type="similarity">
    <text evidence="1">Belongs to the TASOR family.</text>
</comment>
<feature type="compositionally biased region" description="Acidic residues" evidence="2">
    <location>
        <begin position="1315"/>
        <end position="1329"/>
    </location>
</feature>
<feature type="domain" description="TASOR pseudo-PARP" evidence="3">
    <location>
        <begin position="85"/>
        <end position="224"/>
    </location>
</feature>
<feature type="compositionally biased region" description="Basic and acidic residues" evidence="2">
    <location>
        <begin position="990"/>
        <end position="1031"/>
    </location>
</feature>
<evidence type="ECO:0000313" key="6">
    <source>
        <dbReference type="Proteomes" id="UP001331761"/>
    </source>
</evidence>
<feature type="compositionally biased region" description="Acidic residues" evidence="2">
    <location>
        <begin position="980"/>
        <end position="989"/>
    </location>
</feature>
<feature type="region of interest" description="Disordered" evidence="2">
    <location>
        <begin position="1080"/>
        <end position="1121"/>
    </location>
</feature>
<feature type="region of interest" description="Disordered" evidence="2">
    <location>
        <begin position="1352"/>
        <end position="1371"/>
    </location>
</feature>
<evidence type="ECO:0000313" key="5">
    <source>
        <dbReference type="EMBL" id="KAK5967190.1"/>
    </source>
</evidence>
<dbReference type="Pfam" id="PF12509">
    <property type="entry name" value="DUF3715"/>
    <property type="match status" value="1"/>
</dbReference>
<dbReference type="PANTHER" id="PTHR16207">
    <property type="entry name" value="SET DOMAIN-CONTAINING PROTEIN"/>
    <property type="match status" value="1"/>
</dbReference>
<dbReference type="EMBL" id="WIXE01022738">
    <property type="protein sequence ID" value="KAK5967190.1"/>
    <property type="molecule type" value="Genomic_DNA"/>
</dbReference>
<feature type="domain" description="TASOR PIN" evidence="4">
    <location>
        <begin position="1449"/>
        <end position="1595"/>
    </location>
</feature>
<keyword evidence="6" id="KW-1185">Reference proteome</keyword>
<feature type="region of interest" description="Disordered" evidence="2">
    <location>
        <begin position="1379"/>
        <end position="1434"/>
    </location>
</feature>
<reference evidence="5 6" key="1">
    <citation type="submission" date="2019-10" db="EMBL/GenBank/DDBJ databases">
        <title>Assembly and Annotation for the nematode Trichostrongylus colubriformis.</title>
        <authorList>
            <person name="Martin J."/>
        </authorList>
    </citation>
    <scope>NUCLEOTIDE SEQUENCE [LARGE SCALE GENOMIC DNA]</scope>
    <source>
        <strain evidence="5">G859</strain>
        <tissue evidence="5">Whole worm</tissue>
    </source>
</reference>
<evidence type="ECO:0000256" key="2">
    <source>
        <dbReference type="SAM" id="MobiDB-lite"/>
    </source>
</evidence>
<feature type="compositionally biased region" description="Pro residues" evidence="2">
    <location>
        <begin position="1035"/>
        <end position="1055"/>
    </location>
</feature>
<dbReference type="Proteomes" id="UP001331761">
    <property type="component" value="Unassembled WGS sequence"/>
</dbReference>
<accession>A0AAN8EYU7</accession>
<evidence type="ECO:0000256" key="1">
    <source>
        <dbReference type="ARBA" id="ARBA00008058"/>
    </source>
</evidence>
<dbReference type="PANTHER" id="PTHR16207:SF11">
    <property type="entry name" value="SET DOMAIN-CONTAINING PROTEIN"/>
    <property type="match status" value="1"/>
</dbReference>
<dbReference type="Pfam" id="PF24630">
    <property type="entry name" value="PIN_TASOR"/>
    <property type="match status" value="1"/>
</dbReference>
<evidence type="ECO:0000259" key="4">
    <source>
        <dbReference type="Pfam" id="PF24630"/>
    </source>
</evidence>
<organism evidence="5 6">
    <name type="scientific">Trichostrongylus colubriformis</name>
    <name type="common">Black scour worm</name>
    <dbReference type="NCBI Taxonomy" id="6319"/>
    <lineage>
        <taxon>Eukaryota</taxon>
        <taxon>Metazoa</taxon>
        <taxon>Ecdysozoa</taxon>
        <taxon>Nematoda</taxon>
        <taxon>Chromadorea</taxon>
        <taxon>Rhabditida</taxon>
        <taxon>Rhabditina</taxon>
        <taxon>Rhabditomorpha</taxon>
        <taxon>Strongyloidea</taxon>
        <taxon>Trichostrongylidae</taxon>
        <taxon>Trichostrongylus</taxon>
    </lineage>
</organism>
<dbReference type="InterPro" id="IPR046432">
    <property type="entry name" value="TASOR"/>
</dbReference>